<protein>
    <submittedName>
        <fullName evidence="2">Uncharacterized protein</fullName>
    </submittedName>
</protein>
<dbReference type="Proteomes" id="UP001642409">
    <property type="component" value="Unassembled WGS sequence"/>
</dbReference>
<feature type="coiled-coil region" evidence="1">
    <location>
        <begin position="98"/>
        <end position="125"/>
    </location>
</feature>
<accession>A0ABP1HH66</accession>
<evidence type="ECO:0000256" key="1">
    <source>
        <dbReference type="SAM" id="Coils"/>
    </source>
</evidence>
<feature type="coiled-coil region" evidence="1">
    <location>
        <begin position="162"/>
        <end position="217"/>
    </location>
</feature>
<name>A0ABP1HH66_9EUKA</name>
<comment type="caution">
    <text evidence="2">The sequence shown here is derived from an EMBL/GenBank/DDBJ whole genome shotgun (WGS) entry which is preliminary data.</text>
</comment>
<dbReference type="EMBL" id="CAXDID020000031">
    <property type="protein sequence ID" value="CAL5994474.1"/>
    <property type="molecule type" value="Genomic_DNA"/>
</dbReference>
<evidence type="ECO:0000313" key="3">
    <source>
        <dbReference type="Proteomes" id="UP001642409"/>
    </source>
</evidence>
<reference evidence="2 3" key="1">
    <citation type="submission" date="2024-07" db="EMBL/GenBank/DDBJ databases">
        <authorList>
            <person name="Akdeniz Z."/>
        </authorList>
    </citation>
    <scope>NUCLEOTIDE SEQUENCE [LARGE SCALE GENOMIC DNA]</scope>
</reference>
<gene>
    <name evidence="2" type="ORF">HINF_LOCUS13573</name>
</gene>
<organism evidence="2 3">
    <name type="scientific">Hexamita inflata</name>
    <dbReference type="NCBI Taxonomy" id="28002"/>
    <lineage>
        <taxon>Eukaryota</taxon>
        <taxon>Metamonada</taxon>
        <taxon>Diplomonadida</taxon>
        <taxon>Hexamitidae</taxon>
        <taxon>Hexamitinae</taxon>
        <taxon>Hexamita</taxon>
    </lineage>
</organism>
<proteinExistence type="predicted"/>
<keyword evidence="1" id="KW-0175">Coiled coil</keyword>
<sequence length="632" mass="74676">MRTVNILNSFSTNIAHKLQDDIKQSFNRLNENIEGRPIYVMFEPLLGCDSATDHESPKSVLPLFRDYIEFAKGQILSNILPIIMQELDQQQVYVPTTNIELDNLYQELQQTKKQLQVNQKLLEAAQKPIDLEQKQIQANSLSYSQFREKNRYGPLYKADKVQNQSEIIADQLQETIEKLKDQLQDKQLQIMKNNKFQQELKQQLDIYKQNQEILEGLDIADIQKLFFQKIKKASKQDLQLMKEFLTNPWRKQEQVQNTSNNIQPVQETKNEVKKQQNYKNYIYDRNGYQVNLDNPELFTIHKSIYTELLTGREYFRSKEGRFIYKDENDNVMYRNDLGQLIRILKWNRKLMFVDYYDRNVLMETFQLPIRKYCTNTGQYYFVDDYENHYTVEGTDKIALTDRDVVDKSVQPPAVIDFIASMQTKHEFCTFPQYYQFGVRKSVLDQETATENDQTIYIDKLSRLKYKCVNNQVFQFSNNQLLCESSNSEQFKLLRGLYNTQDIYVNPQDSTFRDTENRTWYVDLQAKCYYQLISSARYVPMTTSELKHTKRKSIDANEPKQQQIQIVPQNTPRTFTQPETDDLLRIPVSPLKKVKVDSSQTTAAQNMQNSFQTEKGRRNFGVQVGQSNVRNFK</sequence>
<keyword evidence="3" id="KW-1185">Reference proteome</keyword>
<evidence type="ECO:0000313" key="2">
    <source>
        <dbReference type="EMBL" id="CAL5994474.1"/>
    </source>
</evidence>